<protein>
    <submittedName>
        <fullName evidence="1">Uncharacterized protein</fullName>
    </submittedName>
</protein>
<dbReference type="AlphaFoldDB" id="A0A7D5L9U9"/>
<evidence type="ECO:0000313" key="2">
    <source>
        <dbReference type="Proteomes" id="UP000509626"/>
    </source>
</evidence>
<dbReference type="KEGG" id="halu:HUG12_08295"/>
<keyword evidence="2" id="KW-1185">Reference proteome</keyword>
<evidence type="ECO:0000313" key="1">
    <source>
        <dbReference type="EMBL" id="QLG61726.1"/>
    </source>
</evidence>
<dbReference type="EMBL" id="CP058579">
    <property type="protein sequence ID" value="QLG61726.1"/>
    <property type="molecule type" value="Genomic_DNA"/>
</dbReference>
<dbReference type="GeneID" id="56037452"/>
<organism evidence="1 2">
    <name type="scientific">Halorarum salinum</name>
    <dbReference type="NCBI Taxonomy" id="2743089"/>
    <lineage>
        <taxon>Archaea</taxon>
        <taxon>Methanobacteriati</taxon>
        <taxon>Methanobacteriota</taxon>
        <taxon>Stenosarchaea group</taxon>
        <taxon>Halobacteria</taxon>
        <taxon>Halobacteriales</taxon>
        <taxon>Haloferacaceae</taxon>
        <taxon>Halorarum</taxon>
    </lineage>
</organism>
<accession>A0A7D5L9U9</accession>
<reference evidence="1 2" key="1">
    <citation type="submission" date="2020-06" db="EMBL/GenBank/DDBJ databases">
        <title>NJ-3-1, isolated from saline soil.</title>
        <authorList>
            <person name="Cui H.L."/>
            <person name="Shi X."/>
        </authorList>
    </citation>
    <scope>NUCLEOTIDE SEQUENCE [LARGE SCALE GENOMIC DNA]</scope>
    <source>
        <strain evidence="1 2">NJ-3-1</strain>
    </source>
</reference>
<gene>
    <name evidence="1" type="ORF">HUG12_08295</name>
</gene>
<dbReference type="OrthoDB" id="173032at2157"/>
<sequence>MGNQCRYLEYRAEGDGKEFDVERAYCTAAQRFVQPMRADVCNRRYDLEPERDCEYYEAAESAGADEGAGASEP</sequence>
<name>A0A7D5L9U9_9EURY</name>
<proteinExistence type="predicted"/>
<dbReference type="RefSeq" id="WP_179268311.1">
    <property type="nucleotide sequence ID" value="NZ_CP058579.1"/>
</dbReference>
<dbReference type="Proteomes" id="UP000509626">
    <property type="component" value="Chromosome"/>
</dbReference>